<evidence type="ECO:0000313" key="6">
    <source>
        <dbReference type="EMBL" id="KAK3238982.1"/>
    </source>
</evidence>
<evidence type="ECO:0000256" key="3">
    <source>
        <dbReference type="ARBA" id="ARBA00023002"/>
    </source>
</evidence>
<keyword evidence="3" id="KW-0560">Oxidoreductase</keyword>
<dbReference type="GO" id="GO:0071949">
    <property type="term" value="F:FAD binding"/>
    <property type="evidence" value="ECO:0007669"/>
    <property type="project" value="InterPro"/>
</dbReference>
<dbReference type="Proteomes" id="UP001190700">
    <property type="component" value="Unassembled WGS sequence"/>
</dbReference>
<dbReference type="GO" id="GO:0004497">
    <property type="term" value="F:monooxygenase activity"/>
    <property type="evidence" value="ECO:0007669"/>
    <property type="project" value="UniProtKB-KW"/>
</dbReference>
<evidence type="ECO:0000256" key="4">
    <source>
        <dbReference type="ARBA" id="ARBA00023033"/>
    </source>
</evidence>
<comment type="caution">
    <text evidence="6">The sequence shown here is derived from an EMBL/GenBank/DDBJ whole genome shotgun (WGS) entry which is preliminary data.</text>
</comment>
<dbReference type="InterPro" id="IPR036188">
    <property type="entry name" value="FAD/NAD-bd_sf"/>
</dbReference>
<organism evidence="6 7">
    <name type="scientific">Cymbomonas tetramitiformis</name>
    <dbReference type="NCBI Taxonomy" id="36881"/>
    <lineage>
        <taxon>Eukaryota</taxon>
        <taxon>Viridiplantae</taxon>
        <taxon>Chlorophyta</taxon>
        <taxon>Pyramimonadophyceae</taxon>
        <taxon>Pyramimonadales</taxon>
        <taxon>Pyramimonadaceae</taxon>
        <taxon>Cymbomonas</taxon>
    </lineage>
</organism>
<dbReference type="Gene3D" id="3.50.50.60">
    <property type="entry name" value="FAD/NAD(P)-binding domain"/>
    <property type="match status" value="1"/>
</dbReference>
<evidence type="ECO:0000313" key="7">
    <source>
        <dbReference type="Proteomes" id="UP001190700"/>
    </source>
</evidence>
<proteinExistence type="predicted"/>
<dbReference type="InterPro" id="IPR002938">
    <property type="entry name" value="FAD-bd"/>
</dbReference>
<name>A0AAE0BM19_9CHLO</name>
<accession>A0AAE0BM19</accession>
<dbReference type="SUPFAM" id="SSF51905">
    <property type="entry name" value="FAD/NAD(P)-binding domain"/>
    <property type="match status" value="1"/>
</dbReference>
<evidence type="ECO:0000259" key="5">
    <source>
        <dbReference type="Pfam" id="PF01494"/>
    </source>
</evidence>
<dbReference type="PANTHER" id="PTHR46972:SF1">
    <property type="entry name" value="FAD DEPENDENT OXIDOREDUCTASE DOMAIN-CONTAINING PROTEIN"/>
    <property type="match status" value="1"/>
</dbReference>
<dbReference type="EMBL" id="LGRX02034059">
    <property type="protein sequence ID" value="KAK3238982.1"/>
    <property type="molecule type" value="Genomic_DNA"/>
</dbReference>
<keyword evidence="7" id="KW-1185">Reference proteome</keyword>
<dbReference type="AlphaFoldDB" id="A0AAE0BM19"/>
<keyword evidence="4" id="KW-0503">Monooxygenase</keyword>
<sequence length="274" mass="30644">MRDSRHGKKQEYRKAFKTWFGRSKDDAALALEQRGFNVAVFERDDHFSQRKQGYGLTLVYNESGPLAELGLLKLCAKEDTPSRSHYVFDSGGSILGYFGNSFPLPQVALPQRGNLRIPRQALRKMLLDRLHAGTVRWGHRLMGYEEHPDAAGVSLTFENGSVEQAALLVGADGVNSLIRTHKTLDPLKYLGVMIILGLAPYRHALLDERGFYTLDGTHRLFTMPFSKGTESEPPTIMWQLSFTGLDEQQARQLAAQGRKCLSGVQAGTSQFATW</sequence>
<protein>
    <recommendedName>
        <fullName evidence="5">FAD-binding domain-containing protein</fullName>
    </recommendedName>
</protein>
<keyword evidence="1" id="KW-0285">Flavoprotein</keyword>
<gene>
    <name evidence="6" type="ORF">CYMTET_51059</name>
</gene>
<dbReference type="PANTHER" id="PTHR46972">
    <property type="entry name" value="MONOOXYGENASE ASQM-RELATED"/>
    <property type="match status" value="1"/>
</dbReference>
<reference evidence="6 7" key="1">
    <citation type="journal article" date="2015" name="Genome Biol. Evol.">
        <title>Comparative Genomics of a Bacterivorous Green Alga Reveals Evolutionary Causalities and Consequences of Phago-Mixotrophic Mode of Nutrition.</title>
        <authorList>
            <person name="Burns J.A."/>
            <person name="Paasch A."/>
            <person name="Narechania A."/>
            <person name="Kim E."/>
        </authorList>
    </citation>
    <scope>NUCLEOTIDE SEQUENCE [LARGE SCALE GENOMIC DNA]</scope>
    <source>
        <strain evidence="6 7">PLY_AMNH</strain>
    </source>
</reference>
<evidence type="ECO:0000256" key="2">
    <source>
        <dbReference type="ARBA" id="ARBA00022827"/>
    </source>
</evidence>
<feature type="domain" description="FAD-binding" evidence="5">
    <location>
        <begin position="27"/>
        <end position="181"/>
    </location>
</feature>
<keyword evidence="2" id="KW-0274">FAD</keyword>
<dbReference type="Pfam" id="PF01494">
    <property type="entry name" value="FAD_binding_3"/>
    <property type="match status" value="1"/>
</dbReference>
<evidence type="ECO:0000256" key="1">
    <source>
        <dbReference type="ARBA" id="ARBA00022630"/>
    </source>
</evidence>